<dbReference type="InterPro" id="IPR023997">
    <property type="entry name" value="TonB-dep_OMP_SusC/RagA_CS"/>
</dbReference>
<evidence type="ECO:0000256" key="1">
    <source>
        <dbReference type="PROSITE-ProRule" id="PRU01360"/>
    </source>
</evidence>
<keyword evidence="1" id="KW-0813">Transport</keyword>
<evidence type="ECO:0000259" key="3">
    <source>
        <dbReference type="Pfam" id="PF07715"/>
    </source>
</evidence>
<dbReference type="STRING" id="47678.ERS852494_02996"/>
<feature type="domain" description="TonB-dependent receptor plug" evidence="3">
    <location>
        <begin position="121"/>
        <end position="227"/>
    </location>
</feature>
<comment type="similarity">
    <text evidence="1">Belongs to the TonB-dependent receptor family.</text>
</comment>
<keyword evidence="2" id="KW-0732">Signal</keyword>
<dbReference type="NCBIfam" id="TIGR04056">
    <property type="entry name" value="OMP_RagA_SusC"/>
    <property type="match status" value="1"/>
</dbReference>
<dbReference type="Gene3D" id="2.170.130.10">
    <property type="entry name" value="TonB-dependent receptor, plug domain"/>
    <property type="match status" value="1"/>
</dbReference>
<dbReference type="Pfam" id="PF07715">
    <property type="entry name" value="Plug"/>
    <property type="match status" value="1"/>
</dbReference>
<gene>
    <name evidence="4" type="ORF">ERS852494_02996</name>
</gene>
<evidence type="ECO:0000313" key="5">
    <source>
        <dbReference type="Proteomes" id="UP000095657"/>
    </source>
</evidence>
<dbReference type="SUPFAM" id="SSF56935">
    <property type="entry name" value="Porins"/>
    <property type="match status" value="1"/>
</dbReference>
<accession>A0A174QVF4</accession>
<feature type="signal peptide" evidence="2">
    <location>
        <begin position="1"/>
        <end position="20"/>
    </location>
</feature>
<dbReference type="EMBL" id="CZAI01000007">
    <property type="protein sequence ID" value="CUP75726.1"/>
    <property type="molecule type" value="Genomic_DNA"/>
</dbReference>
<dbReference type="InterPro" id="IPR023996">
    <property type="entry name" value="TonB-dep_OMP_SusC/RagA"/>
</dbReference>
<dbReference type="FunFam" id="2.170.130.10:FF:000003">
    <property type="entry name" value="SusC/RagA family TonB-linked outer membrane protein"/>
    <property type="match status" value="1"/>
</dbReference>
<feature type="chain" id="PRO_5030023493" evidence="2">
    <location>
        <begin position="21"/>
        <end position="1036"/>
    </location>
</feature>
<dbReference type="Proteomes" id="UP000095657">
    <property type="component" value="Unassembled WGS sequence"/>
</dbReference>
<proteinExistence type="inferred from homology"/>
<evidence type="ECO:0000256" key="2">
    <source>
        <dbReference type="SAM" id="SignalP"/>
    </source>
</evidence>
<evidence type="ECO:0000313" key="4">
    <source>
        <dbReference type="EMBL" id="CUP75726.1"/>
    </source>
</evidence>
<dbReference type="AlphaFoldDB" id="A0A174QVF4"/>
<keyword evidence="4" id="KW-0675">Receptor</keyword>
<reference evidence="4 5" key="1">
    <citation type="submission" date="2015-09" db="EMBL/GenBank/DDBJ databases">
        <authorList>
            <consortium name="Pathogen Informatics"/>
        </authorList>
    </citation>
    <scope>NUCLEOTIDE SEQUENCE [LARGE SCALE GENOMIC DNA]</scope>
    <source>
        <strain evidence="4 5">2789STDY5834880</strain>
    </source>
</reference>
<dbReference type="InterPro" id="IPR012910">
    <property type="entry name" value="Plug_dom"/>
</dbReference>
<comment type="subcellular location">
    <subcellularLocation>
        <location evidence="1">Cell outer membrane</location>
        <topology evidence="1">Multi-pass membrane protein</topology>
    </subcellularLocation>
</comment>
<dbReference type="Pfam" id="PF13715">
    <property type="entry name" value="CarbopepD_reg_2"/>
    <property type="match status" value="1"/>
</dbReference>
<keyword evidence="1" id="KW-1134">Transmembrane beta strand</keyword>
<sequence length="1036" mass="116570">MKNIIIIFFCMFMLMFQATAQNHADVKEIEVSGIVLDSNKDPLIGANIVVKNVPGLGVITNIDGKFKIKVELYQRLIVSYIGFESQEILIKDKKTLTVIMQESKSSVLDEVVITGTGEQKKITVTGAVSSANIAHLNVSPSGNLVNALAGNVPGVLSMQSSGAPGQNTSEFWIRGISTFGAKTSALVLVDGFERDMDDISIEDIESFQVLKDASETAIYGARGANGVVLITTKHGKPSKITISAKAETSYNTRTITPEFIDGPTYASLINEARITRNEEPVYQPDELYILKNGLDPDLLPNVDWMDEILKKGAMTYKASLNITGGSTNTRYFVSASYVEEEGMYKTDKEIEKQYNTNANARRWNYRMNADIDITKSTLLNVGISGMLKKVNDTGRGSSLVWNSLMGQTPVSIPKVYSNGYFPASEYNENYRDNPWIASTQTGYRQNWTNQIQTNVTLNQKLDFITEGLKFIGRFGYDTNNSNYINKLKAPERWKAERFRDSEGNLVFKRLNEEQKMTQSAGGSGDRHEFFEAELHYNRVFNKHHHVGSVLKYNQDSKIRTYNLGDDLKNSVPVRHQGFSGRFTYNWKYRYFVNFNFGYTGSENFAVGNQFGFFPAFSMAWNIAEEPFIQNNFKWLNMFKVRYSWGKVGNDNVSVRFPYMYTIGSFKNYQWADFGFNQSYNGLTYTSVASNGISWEIAKKHDIGLDLVLFNERFSLTVDYFNEKRTGIFMSRGSLPLTVGLYDGDKPYANVGSVINRGWDGNFSFNQNIGNVSLTIRANATYSDNEILEKDEGHKLYPYLYETGFSVSQSRGLIALGLFKDWDDIRNSPTQNTWGSVEPGDIKYKDVNGDGVINNNDRVAVGNTNRPSFVYGMGISANWKGLDASVHFQGTGKSSFFINGVLVHPFSRGTWGNVSTDVVNSSRWISRDISGDPATENPNAVYPRLKFGGENNVNNNQYSTHWLRNGSYLRLKTVEIGYTLPKNIVSKIRFSKIRLFFTGTNLLTFSKFKLWDPEPRSNDGSFYPITKSVTFGLNISL</sequence>
<keyword evidence="1" id="KW-0812">Transmembrane</keyword>
<dbReference type="SUPFAM" id="SSF49464">
    <property type="entry name" value="Carboxypeptidase regulatory domain-like"/>
    <property type="match status" value="1"/>
</dbReference>
<dbReference type="InterPro" id="IPR039426">
    <property type="entry name" value="TonB-dep_rcpt-like"/>
</dbReference>
<name>A0A174QVF4_9BACE</name>
<dbReference type="InterPro" id="IPR037066">
    <property type="entry name" value="Plug_dom_sf"/>
</dbReference>
<dbReference type="InterPro" id="IPR008969">
    <property type="entry name" value="CarboxyPept-like_regulatory"/>
</dbReference>
<protein>
    <submittedName>
        <fullName evidence="4">Outer membrane receptor for ferrienterochelin and colicins</fullName>
    </submittedName>
</protein>
<organism evidence="4 5">
    <name type="scientific">Bacteroides caccae</name>
    <dbReference type="NCBI Taxonomy" id="47678"/>
    <lineage>
        <taxon>Bacteria</taxon>
        <taxon>Pseudomonadati</taxon>
        <taxon>Bacteroidota</taxon>
        <taxon>Bacteroidia</taxon>
        <taxon>Bacteroidales</taxon>
        <taxon>Bacteroidaceae</taxon>
        <taxon>Bacteroides</taxon>
    </lineage>
</organism>
<dbReference type="RefSeq" id="WP_055172847.1">
    <property type="nucleotide sequence ID" value="NZ_CAXSUM010000001.1"/>
</dbReference>
<keyword evidence="1" id="KW-0472">Membrane</keyword>
<keyword evidence="1" id="KW-0998">Cell outer membrane</keyword>
<dbReference type="PROSITE" id="PS52016">
    <property type="entry name" value="TONB_DEPENDENT_REC_3"/>
    <property type="match status" value="1"/>
</dbReference>
<dbReference type="GO" id="GO:0009279">
    <property type="term" value="C:cell outer membrane"/>
    <property type="evidence" value="ECO:0007669"/>
    <property type="project" value="UniProtKB-SubCell"/>
</dbReference>
<dbReference type="NCBIfam" id="TIGR04057">
    <property type="entry name" value="SusC_RagA_signa"/>
    <property type="match status" value="1"/>
</dbReference>